<evidence type="ECO:0000259" key="2">
    <source>
        <dbReference type="Pfam" id="PF12146"/>
    </source>
</evidence>
<dbReference type="EMBL" id="MCFJ01000001">
    <property type="protein sequence ID" value="ORY71749.1"/>
    <property type="molecule type" value="Genomic_DNA"/>
</dbReference>
<dbReference type="OrthoDB" id="10249433at2759"/>
<dbReference type="InterPro" id="IPR029058">
    <property type="entry name" value="AB_hydrolase_fold"/>
</dbReference>
<dbReference type="GO" id="GO:0016787">
    <property type="term" value="F:hydrolase activity"/>
    <property type="evidence" value="ECO:0007669"/>
    <property type="project" value="UniProtKB-KW"/>
</dbReference>
<dbReference type="STRING" id="1141098.A0A1Y2EJL3"/>
<feature type="region of interest" description="Disordered" evidence="1">
    <location>
        <begin position="294"/>
        <end position="317"/>
    </location>
</feature>
<dbReference type="RefSeq" id="XP_040721341.1">
    <property type="nucleotide sequence ID" value="XM_040857148.1"/>
</dbReference>
<name>A0A1Y2EJL3_9PEZI</name>
<dbReference type="GeneID" id="63773360"/>
<evidence type="ECO:0000313" key="4">
    <source>
        <dbReference type="Proteomes" id="UP000193689"/>
    </source>
</evidence>
<dbReference type="SUPFAM" id="SSF53474">
    <property type="entry name" value="alpha/beta-Hydrolases"/>
    <property type="match status" value="1"/>
</dbReference>
<evidence type="ECO:0000256" key="1">
    <source>
        <dbReference type="SAM" id="MobiDB-lite"/>
    </source>
</evidence>
<protein>
    <submittedName>
        <fullName evidence="3">Alpha/Beta hydrolase protein</fullName>
    </submittedName>
</protein>
<sequence>MVTETEGSFTIGDVSLHTKTWMPDGPPKAKVIMVHGFNDHVDRYYDFFPTLARAGIAVYGFDQRGWGRSVKHPSQRGLTGPTSLVIADIAAFIRLQLPSPVPIFVLGHSMGGGEVLTLASSPEYEDLITQVRGWILEAPFIAFAPEETPGWFKVLSGKLASRLLPHFHLEHVIPPEHVVRDADVQQSIRDDNLLHNMGTLEGLASLLERTDNLFKRKVKLSPKVKSLVIMHGDHDKACSYERAKEWFEAQSIEDGQFKTYEGFYHQLHADPGKEGFYQDVVNWILKRVGPEADSSRVPTITTTAPTPLSENAPNSKL</sequence>
<dbReference type="Pfam" id="PF12146">
    <property type="entry name" value="Hydrolase_4"/>
    <property type="match status" value="1"/>
</dbReference>
<comment type="caution">
    <text evidence="3">The sequence shown here is derived from an EMBL/GenBank/DDBJ whole genome shotgun (WGS) entry which is preliminary data.</text>
</comment>
<organism evidence="3 4">
    <name type="scientific">Pseudomassariella vexata</name>
    <dbReference type="NCBI Taxonomy" id="1141098"/>
    <lineage>
        <taxon>Eukaryota</taxon>
        <taxon>Fungi</taxon>
        <taxon>Dikarya</taxon>
        <taxon>Ascomycota</taxon>
        <taxon>Pezizomycotina</taxon>
        <taxon>Sordariomycetes</taxon>
        <taxon>Xylariomycetidae</taxon>
        <taxon>Amphisphaeriales</taxon>
        <taxon>Pseudomassariaceae</taxon>
        <taxon>Pseudomassariella</taxon>
    </lineage>
</organism>
<dbReference type="InParanoid" id="A0A1Y2EJL3"/>
<dbReference type="FunCoup" id="A0A1Y2EJL3">
    <property type="interactions" value="390"/>
</dbReference>
<accession>A0A1Y2EJL3</accession>
<dbReference type="Proteomes" id="UP000193689">
    <property type="component" value="Unassembled WGS sequence"/>
</dbReference>
<feature type="compositionally biased region" description="Polar residues" evidence="1">
    <location>
        <begin position="296"/>
        <end position="317"/>
    </location>
</feature>
<dbReference type="PANTHER" id="PTHR11614">
    <property type="entry name" value="PHOSPHOLIPASE-RELATED"/>
    <property type="match status" value="1"/>
</dbReference>
<proteinExistence type="predicted"/>
<feature type="domain" description="Serine aminopeptidase S33" evidence="2">
    <location>
        <begin position="26"/>
        <end position="271"/>
    </location>
</feature>
<keyword evidence="4" id="KW-1185">Reference proteome</keyword>
<dbReference type="InterPro" id="IPR051044">
    <property type="entry name" value="MAG_DAG_Lipase"/>
</dbReference>
<dbReference type="InterPro" id="IPR022742">
    <property type="entry name" value="Hydrolase_4"/>
</dbReference>
<gene>
    <name evidence="3" type="ORF">BCR38DRAFT_359492</name>
</gene>
<dbReference type="AlphaFoldDB" id="A0A1Y2EJL3"/>
<reference evidence="3 4" key="1">
    <citation type="submission" date="2016-07" db="EMBL/GenBank/DDBJ databases">
        <title>Pervasive Adenine N6-methylation of Active Genes in Fungi.</title>
        <authorList>
            <consortium name="DOE Joint Genome Institute"/>
            <person name="Mondo S.J."/>
            <person name="Dannebaum R.O."/>
            <person name="Kuo R.C."/>
            <person name="Labutti K."/>
            <person name="Haridas S."/>
            <person name="Kuo A."/>
            <person name="Salamov A."/>
            <person name="Ahrendt S.R."/>
            <person name="Lipzen A."/>
            <person name="Sullivan W."/>
            <person name="Andreopoulos W.B."/>
            <person name="Clum A."/>
            <person name="Lindquist E."/>
            <person name="Daum C."/>
            <person name="Ramamoorthy G.K."/>
            <person name="Gryganskyi A."/>
            <person name="Culley D."/>
            <person name="Magnuson J.K."/>
            <person name="James T.Y."/>
            <person name="O'Malley M.A."/>
            <person name="Stajich J.E."/>
            <person name="Spatafora J.W."/>
            <person name="Visel A."/>
            <person name="Grigoriev I.V."/>
        </authorList>
    </citation>
    <scope>NUCLEOTIDE SEQUENCE [LARGE SCALE GENOMIC DNA]</scope>
    <source>
        <strain evidence="3 4">CBS 129021</strain>
    </source>
</reference>
<keyword evidence="3" id="KW-0378">Hydrolase</keyword>
<dbReference type="Gene3D" id="3.40.50.1820">
    <property type="entry name" value="alpha/beta hydrolase"/>
    <property type="match status" value="1"/>
</dbReference>
<evidence type="ECO:0000313" key="3">
    <source>
        <dbReference type="EMBL" id="ORY71749.1"/>
    </source>
</evidence>